<dbReference type="Proteomes" id="UP001181693">
    <property type="component" value="Unassembled WGS sequence"/>
</dbReference>
<dbReference type="PANTHER" id="PTHR24242">
    <property type="entry name" value="G-PROTEIN COUPLED RECEPTOR"/>
    <property type="match status" value="1"/>
</dbReference>
<dbReference type="InterPro" id="IPR050939">
    <property type="entry name" value="Olfactory_GPCR1"/>
</dbReference>
<gene>
    <name evidence="16" type="ORF">GDO54_013726</name>
</gene>
<evidence type="ECO:0000256" key="5">
    <source>
        <dbReference type="ARBA" id="ARBA00022725"/>
    </source>
</evidence>
<dbReference type="GO" id="GO:0005886">
    <property type="term" value="C:plasma membrane"/>
    <property type="evidence" value="ECO:0007669"/>
    <property type="project" value="UniProtKB-SubCell"/>
</dbReference>
<keyword evidence="17" id="KW-1185">Reference proteome</keyword>
<evidence type="ECO:0000256" key="13">
    <source>
        <dbReference type="RuleBase" id="RU000688"/>
    </source>
</evidence>
<evidence type="ECO:0000256" key="14">
    <source>
        <dbReference type="RuleBase" id="RU363047"/>
    </source>
</evidence>
<dbReference type="InterPro" id="IPR000725">
    <property type="entry name" value="Olfact_rcpt"/>
</dbReference>
<comment type="similarity">
    <text evidence="13">Belongs to the G-protein coupled receptor 1 family.</text>
</comment>
<dbReference type="PROSITE" id="PS00237">
    <property type="entry name" value="G_PROTEIN_RECEP_F1_1"/>
    <property type="match status" value="1"/>
</dbReference>
<dbReference type="GO" id="GO:0004984">
    <property type="term" value="F:olfactory receptor activity"/>
    <property type="evidence" value="ECO:0007669"/>
    <property type="project" value="InterPro"/>
</dbReference>
<evidence type="ECO:0000256" key="11">
    <source>
        <dbReference type="ARBA" id="ARBA00023180"/>
    </source>
</evidence>
<dbReference type="InterPro" id="IPR017452">
    <property type="entry name" value="GPCR_Rhodpsn_7TM"/>
</dbReference>
<feature type="transmembrane region" description="Helical" evidence="14">
    <location>
        <begin position="274"/>
        <end position="293"/>
    </location>
</feature>
<evidence type="ECO:0000313" key="16">
    <source>
        <dbReference type="EMBL" id="DBA22715.1"/>
    </source>
</evidence>
<feature type="transmembrane region" description="Helical" evidence="14">
    <location>
        <begin position="145"/>
        <end position="169"/>
    </location>
</feature>
<keyword evidence="12 13" id="KW-0807">Transducer</keyword>
<protein>
    <recommendedName>
        <fullName evidence="14">Olfactory receptor</fullName>
    </recommendedName>
</protein>
<dbReference type="AlphaFoldDB" id="A0AAV3ACI4"/>
<dbReference type="CDD" id="cd13954">
    <property type="entry name" value="7tmA_OR"/>
    <property type="match status" value="1"/>
</dbReference>
<dbReference type="Pfam" id="PF13853">
    <property type="entry name" value="7tm_4"/>
    <property type="match status" value="1"/>
</dbReference>
<dbReference type="PANTHER" id="PTHR24242:SF407">
    <property type="entry name" value="OLFACTORY RECEPTOR"/>
    <property type="match status" value="1"/>
</dbReference>
<dbReference type="Gene3D" id="1.20.1070.10">
    <property type="entry name" value="Rhodopsin 7-helix transmembrane proteins"/>
    <property type="match status" value="1"/>
</dbReference>
<evidence type="ECO:0000256" key="2">
    <source>
        <dbReference type="ARBA" id="ARBA00022475"/>
    </source>
</evidence>
<evidence type="ECO:0000259" key="15">
    <source>
        <dbReference type="PROSITE" id="PS50262"/>
    </source>
</evidence>
<reference evidence="16" key="1">
    <citation type="thesis" date="2020" institute="ProQuest LLC" country="789 East Eisenhower Parkway, Ann Arbor, MI, USA">
        <title>Comparative Genomics and Chromosome Evolution.</title>
        <authorList>
            <person name="Mudd A.B."/>
        </authorList>
    </citation>
    <scope>NUCLEOTIDE SEQUENCE</scope>
    <source>
        <strain evidence="16">1538</strain>
        <tissue evidence="16">Blood</tissue>
    </source>
</reference>
<keyword evidence="5 14" id="KW-0552">Olfaction</keyword>
<dbReference type="SUPFAM" id="SSF81321">
    <property type="entry name" value="Family A G protein-coupled receptor-like"/>
    <property type="match status" value="1"/>
</dbReference>
<keyword evidence="8 14" id="KW-0472">Membrane</keyword>
<feature type="domain" description="G-protein coupled receptors family 1 profile" evidence="15">
    <location>
        <begin position="42"/>
        <end position="291"/>
    </location>
</feature>
<evidence type="ECO:0000256" key="3">
    <source>
        <dbReference type="ARBA" id="ARBA00022606"/>
    </source>
</evidence>
<evidence type="ECO:0000313" key="17">
    <source>
        <dbReference type="Proteomes" id="UP001181693"/>
    </source>
</evidence>
<dbReference type="EMBL" id="DYDO01000006">
    <property type="protein sequence ID" value="DBA22715.1"/>
    <property type="molecule type" value="Genomic_DNA"/>
</dbReference>
<organism evidence="16 17">
    <name type="scientific">Pyxicephalus adspersus</name>
    <name type="common">African bullfrog</name>
    <dbReference type="NCBI Taxonomy" id="30357"/>
    <lineage>
        <taxon>Eukaryota</taxon>
        <taxon>Metazoa</taxon>
        <taxon>Chordata</taxon>
        <taxon>Craniata</taxon>
        <taxon>Vertebrata</taxon>
        <taxon>Euteleostomi</taxon>
        <taxon>Amphibia</taxon>
        <taxon>Batrachia</taxon>
        <taxon>Anura</taxon>
        <taxon>Neobatrachia</taxon>
        <taxon>Ranoidea</taxon>
        <taxon>Pyxicephalidae</taxon>
        <taxon>Pyxicephalinae</taxon>
        <taxon>Pyxicephalus</taxon>
    </lineage>
</organism>
<feature type="transmembrane region" description="Helical" evidence="14">
    <location>
        <begin position="27"/>
        <end position="51"/>
    </location>
</feature>
<dbReference type="PRINTS" id="PR00237">
    <property type="entry name" value="GPCRRHODOPSN"/>
</dbReference>
<evidence type="ECO:0000256" key="6">
    <source>
        <dbReference type="ARBA" id="ARBA00022989"/>
    </source>
</evidence>
<keyword evidence="6 14" id="KW-1133">Transmembrane helix</keyword>
<accession>A0AAV3ACI4</accession>
<dbReference type="FunFam" id="1.20.1070.10:FF:000001">
    <property type="entry name" value="Olfactory receptor"/>
    <property type="match status" value="1"/>
</dbReference>
<sequence length="317" mass="35922">MVAQNNQTVVTEFIILGFPSLTRIYPLMFLLFLLIYIFTVTGNITIFITVLRNYNLQIPMFYFLNHLSAMEIWYTSVIVPKMLSSFVTSNKSISFNNCMIQLYLFSSLGASECYLLTAMAYDRYLAICQPLHYVSKMTNSTSHQLASGSWIGGFISPILPVVLISQLVFCGPNQVNYFYCDAQPLLKLSCSSTQFTETAISTLASGLIFTSFLLTLLSYIFIISTILQIPTANGRKKAFSTCGSHLSVVVIYYGTITAMYMQPMSRFSLDINKVLSLLYTVVTPMLNPIIYSLRNQEIKNSLRKFLEEVKNRKNKDK</sequence>
<evidence type="ECO:0000256" key="7">
    <source>
        <dbReference type="ARBA" id="ARBA00023040"/>
    </source>
</evidence>
<feature type="transmembrane region" description="Helical" evidence="14">
    <location>
        <begin position="203"/>
        <end position="227"/>
    </location>
</feature>
<dbReference type="InterPro" id="IPR000276">
    <property type="entry name" value="GPCR_Rhodpsn"/>
</dbReference>
<dbReference type="GO" id="GO:0004930">
    <property type="term" value="F:G protein-coupled receptor activity"/>
    <property type="evidence" value="ECO:0007669"/>
    <property type="project" value="UniProtKB-KW"/>
</dbReference>
<evidence type="ECO:0000256" key="1">
    <source>
        <dbReference type="ARBA" id="ARBA00004651"/>
    </source>
</evidence>
<proteinExistence type="inferred from homology"/>
<keyword evidence="4 13" id="KW-0812">Transmembrane</keyword>
<keyword evidence="2 14" id="KW-1003">Cell membrane</keyword>
<evidence type="ECO:0000256" key="10">
    <source>
        <dbReference type="ARBA" id="ARBA00023170"/>
    </source>
</evidence>
<evidence type="ECO:0000256" key="12">
    <source>
        <dbReference type="ARBA" id="ARBA00023224"/>
    </source>
</evidence>
<keyword evidence="10 13" id="KW-0675">Receptor</keyword>
<keyword evidence="11" id="KW-0325">Glycoprotein</keyword>
<name>A0AAV3ACI4_PYXAD</name>
<dbReference type="PRINTS" id="PR00245">
    <property type="entry name" value="OLFACTORYR"/>
</dbReference>
<keyword evidence="7 13" id="KW-0297">G-protein coupled receptor</keyword>
<comment type="caution">
    <text evidence="16">The sequence shown here is derived from an EMBL/GenBank/DDBJ whole genome shotgun (WGS) entry which is preliminary data.</text>
</comment>
<feature type="transmembrane region" description="Helical" evidence="14">
    <location>
        <begin position="239"/>
        <end position="262"/>
    </location>
</feature>
<dbReference type="PROSITE" id="PS50262">
    <property type="entry name" value="G_PROTEIN_RECEP_F1_2"/>
    <property type="match status" value="1"/>
</dbReference>
<keyword evidence="3 14" id="KW-0716">Sensory transduction</keyword>
<keyword evidence="9" id="KW-1015">Disulfide bond</keyword>
<evidence type="ECO:0000256" key="8">
    <source>
        <dbReference type="ARBA" id="ARBA00023136"/>
    </source>
</evidence>
<evidence type="ECO:0000256" key="9">
    <source>
        <dbReference type="ARBA" id="ARBA00023157"/>
    </source>
</evidence>
<comment type="subcellular location">
    <subcellularLocation>
        <location evidence="1 14">Cell membrane</location>
        <topology evidence="1 14">Multi-pass membrane protein</topology>
    </subcellularLocation>
</comment>
<evidence type="ECO:0000256" key="4">
    <source>
        <dbReference type="ARBA" id="ARBA00022692"/>
    </source>
</evidence>